<accession>A0A9W8MKQ4</accession>
<evidence type="ECO:0000256" key="8">
    <source>
        <dbReference type="ARBA" id="ARBA00022989"/>
    </source>
</evidence>
<dbReference type="InterPro" id="IPR045063">
    <property type="entry name" value="Dynamin_N"/>
</dbReference>
<dbReference type="Pfam" id="PF06441">
    <property type="entry name" value="EHN"/>
    <property type="match status" value="1"/>
</dbReference>
<dbReference type="OrthoDB" id="9984778at2759"/>
<proteinExistence type="inferred from homology"/>
<dbReference type="FunFam" id="3.40.50.300:FF:000638">
    <property type="entry name" value="Transmembrane GTPase Fzo1, putative"/>
    <property type="match status" value="1"/>
</dbReference>
<comment type="caution">
    <text evidence="16">The sequence shown here is derived from an EMBL/GenBank/DDBJ whole genome shotgun (WGS) entry which is preliminary data.</text>
</comment>
<keyword evidence="10" id="KW-0496">Mitochondrion</keyword>
<feature type="region of interest" description="Disordered" evidence="14">
    <location>
        <begin position="478"/>
        <end position="512"/>
    </location>
</feature>
<dbReference type="PANTHER" id="PTHR21661:SF35">
    <property type="entry name" value="EPOXIDE HYDROLASE"/>
    <property type="match status" value="1"/>
</dbReference>
<keyword evidence="4" id="KW-0547">Nucleotide-binding</keyword>
<dbReference type="InterPro" id="IPR010497">
    <property type="entry name" value="Epoxide_hydro_N"/>
</dbReference>
<evidence type="ECO:0000256" key="12">
    <source>
        <dbReference type="ARBA" id="ARBA00023136"/>
    </source>
</evidence>
<keyword evidence="9" id="KW-0175">Coiled coil</keyword>
<evidence type="ECO:0000256" key="7">
    <source>
        <dbReference type="ARBA" id="ARBA00022801"/>
    </source>
</evidence>
<dbReference type="InterPro" id="IPR000639">
    <property type="entry name" value="Epox_hydrolase-like"/>
</dbReference>
<dbReference type="Gene3D" id="3.40.50.1820">
    <property type="entry name" value="alpha/beta hydrolase"/>
    <property type="match status" value="1"/>
</dbReference>
<evidence type="ECO:0000256" key="11">
    <source>
        <dbReference type="ARBA" id="ARBA00023134"/>
    </source>
</evidence>
<sequence>MSDTEAPFRISISDNELESLKQKLALTRFPDELEDAGRDYGAPLADIQRLTNYWKDTYLSKWREHEAKLNEDLPQFTRDIEVDGFGTLNIHYVHKKSTVVDAVPLLFVHGWPGSFLEARKILPLLVENSPEHPSFHVVAVSLPGYGFSEAPKKKGFGSTQYAEVGHKLMLALGYNEYVTQGGDWGALITRRIAQLYGPKHSKAWHTNMPLGEAPHPTRRPWLLLTYLLFKLSPKEKAGLERTQWFQEKGIGYFKEQSTQPQTLGYSLADSPVGLLGWIFEKLVNWTDEYPWTDDEVLTWISIYWFSRAGPAASVRIYYEVNNQTPEGFARNIETPIPVGHSYFPKELAILPRSWIKASNPTLVFESEHEGGGHFAAHERPEALVGDLRKMFGKGGPAFGVVPGKTGRPATSSAATSPTLTNFSDSHADKQLRGEDVQEAYIENKDRLVNAIDSTKAILNDIRSFNRDEWVVRYPQLKETAPEEPEATPEELELAPSLPNRRPKGQRRSLSFADDPSFETEVVVADPSNYSPKRSVSMPIIKDDPEAESSSSDDVQKESDNVRLIPASDFNVLRLDLKLGTHPHSSSSTAASLVSQLEKASIANLLDERITASLSHIDKLRLRVEDTSSKVLVTGDLNAGKSTFVNALLRREVMPVDQQPCTTGFCEVHDAAENEGVEEVHIVKEGAKYDILDESTFTKAPLEDLETIVGDNEHKPVNQQNVIKLYLADSRAPSESLLNNGVVDISLIDAPGLNRDSLKTTALFARQEEIDVVVFVVSAENHFTLSAKEFLANASREKAYLFIVVNKYAGIKNKEKCRKAVFEQIQQLSPRTYEDADDLIHFVDSAAALQPYTANPAFDDLESALRSFVLVKRSKSKLQPVSTYLNNLLSDIQLLADANPRGRCWSR</sequence>
<evidence type="ECO:0000256" key="5">
    <source>
        <dbReference type="ARBA" id="ARBA00022787"/>
    </source>
</evidence>
<dbReference type="SUPFAM" id="SSF52540">
    <property type="entry name" value="P-loop containing nucleoside triphosphate hydrolases"/>
    <property type="match status" value="1"/>
</dbReference>
<dbReference type="GO" id="GO:0005741">
    <property type="term" value="C:mitochondrial outer membrane"/>
    <property type="evidence" value="ECO:0007669"/>
    <property type="project" value="UniProtKB-SubCell"/>
</dbReference>
<dbReference type="GO" id="GO:0005525">
    <property type="term" value="F:GTP binding"/>
    <property type="evidence" value="ECO:0007669"/>
    <property type="project" value="UniProtKB-KW"/>
</dbReference>
<feature type="domain" description="Dynamin-type G" evidence="15">
    <location>
        <begin position="624"/>
        <end position="899"/>
    </location>
</feature>
<dbReference type="GO" id="GO:0004301">
    <property type="term" value="F:epoxide hydrolase activity"/>
    <property type="evidence" value="ECO:0007669"/>
    <property type="project" value="TreeGrafter"/>
</dbReference>
<keyword evidence="6" id="KW-0058">Aromatic hydrocarbons catabolism</keyword>
<gene>
    <name evidence="16" type="ORF">H1R20_g1552</name>
</gene>
<evidence type="ECO:0000256" key="6">
    <source>
        <dbReference type="ARBA" id="ARBA00022797"/>
    </source>
</evidence>
<dbReference type="InterPro" id="IPR030381">
    <property type="entry name" value="G_DYNAMIN_dom"/>
</dbReference>
<dbReference type="GO" id="GO:0008053">
    <property type="term" value="P:mitochondrial fusion"/>
    <property type="evidence" value="ECO:0007669"/>
    <property type="project" value="UniProtKB-ARBA"/>
</dbReference>
<comment type="catalytic activity">
    <reaction evidence="13">
        <text>GTP + H2O = GDP + phosphate + H(+)</text>
        <dbReference type="Rhea" id="RHEA:19669"/>
        <dbReference type="ChEBI" id="CHEBI:15377"/>
        <dbReference type="ChEBI" id="CHEBI:15378"/>
        <dbReference type="ChEBI" id="CHEBI:37565"/>
        <dbReference type="ChEBI" id="CHEBI:43474"/>
        <dbReference type="ChEBI" id="CHEBI:58189"/>
    </reaction>
</comment>
<dbReference type="PROSITE" id="PS51718">
    <property type="entry name" value="G_DYNAMIN_2"/>
    <property type="match status" value="1"/>
</dbReference>
<keyword evidence="5" id="KW-1000">Mitochondrion outer membrane</keyword>
<evidence type="ECO:0000256" key="14">
    <source>
        <dbReference type="SAM" id="MobiDB-lite"/>
    </source>
</evidence>
<dbReference type="SUPFAM" id="SSF53474">
    <property type="entry name" value="alpha/beta-Hydrolases"/>
    <property type="match status" value="1"/>
</dbReference>
<name>A0A9W8MKQ4_9AGAR</name>
<dbReference type="AlphaFoldDB" id="A0A9W8MKQ4"/>
<dbReference type="Pfam" id="PF00350">
    <property type="entry name" value="Dynamin_N"/>
    <property type="match status" value="1"/>
</dbReference>
<keyword evidence="12" id="KW-0472">Membrane</keyword>
<comment type="subcellular location">
    <subcellularLocation>
        <location evidence="1">Mitochondrion outer membrane</location>
        <topology evidence="1">Multi-pass membrane protein</topology>
    </subcellularLocation>
</comment>
<feature type="region of interest" description="Disordered" evidence="14">
    <location>
        <begin position="401"/>
        <end position="425"/>
    </location>
</feature>
<evidence type="ECO:0000256" key="1">
    <source>
        <dbReference type="ARBA" id="ARBA00004374"/>
    </source>
</evidence>
<keyword evidence="7" id="KW-0378">Hydrolase</keyword>
<feature type="non-terminal residue" evidence="16">
    <location>
        <position position="1"/>
    </location>
</feature>
<protein>
    <recommendedName>
        <fullName evidence="15">Dynamin-type G domain-containing protein</fullName>
    </recommendedName>
</protein>
<dbReference type="PANTHER" id="PTHR21661">
    <property type="entry name" value="EPOXIDE HYDROLASE 1-RELATED"/>
    <property type="match status" value="1"/>
</dbReference>
<dbReference type="InterPro" id="IPR029058">
    <property type="entry name" value="AB_hydrolase_fold"/>
</dbReference>
<evidence type="ECO:0000313" key="16">
    <source>
        <dbReference type="EMBL" id="KAJ2935540.1"/>
    </source>
</evidence>
<evidence type="ECO:0000313" key="17">
    <source>
        <dbReference type="Proteomes" id="UP001140091"/>
    </source>
</evidence>
<evidence type="ECO:0000259" key="15">
    <source>
        <dbReference type="PROSITE" id="PS51718"/>
    </source>
</evidence>
<evidence type="ECO:0000256" key="13">
    <source>
        <dbReference type="ARBA" id="ARBA00048548"/>
    </source>
</evidence>
<dbReference type="InterPro" id="IPR027417">
    <property type="entry name" value="P-loop_NTPase"/>
</dbReference>
<dbReference type="Proteomes" id="UP001140091">
    <property type="component" value="Unassembled WGS sequence"/>
</dbReference>
<reference evidence="16" key="1">
    <citation type="submission" date="2022-06" db="EMBL/GenBank/DDBJ databases">
        <title>Genome Sequence of Candolleomyces eurysporus.</title>
        <authorList>
            <person name="Buettner E."/>
        </authorList>
    </citation>
    <scope>NUCLEOTIDE SEQUENCE</scope>
    <source>
        <strain evidence="16">VTCC 930004</strain>
    </source>
</reference>
<keyword evidence="3" id="KW-0812">Transmembrane</keyword>
<evidence type="ECO:0000256" key="9">
    <source>
        <dbReference type="ARBA" id="ARBA00023054"/>
    </source>
</evidence>
<feature type="compositionally biased region" description="Low complexity" evidence="14">
    <location>
        <begin position="408"/>
        <end position="418"/>
    </location>
</feature>
<evidence type="ECO:0000256" key="4">
    <source>
        <dbReference type="ARBA" id="ARBA00022741"/>
    </source>
</evidence>
<evidence type="ECO:0000256" key="2">
    <source>
        <dbReference type="ARBA" id="ARBA00010088"/>
    </source>
</evidence>
<evidence type="ECO:0000256" key="3">
    <source>
        <dbReference type="ARBA" id="ARBA00022692"/>
    </source>
</evidence>
<keyword evidence="17" id="KW-1185">Reference proteome</keyword>
<comment type="similarity">
    <text evidence="2">Belongs to the peptidase S33 family.</text>
</comment>
<organism evidence="16 17">
    <name type="scientific">Candolleomyces eurysporus</name>
    <dbReference type="NCBI Taxonomy" id="2828524"/>
    <lineage>
        <taxon>Eukaryota</taxon>
        <taxon>Fungi</taxon>
        <taxon>Dikarya</taxon>
        <taxon>Basidiomycota</taxon>
        <taxon>Agaricomycotina</taxon>
        <taxon>Agaricomycetes</taxon>
        <taxon>Agaricomycetidae</taxon>
        <taxon>Agaricales</taxon>
        <taxon>Agaricineae</taxon>
        <taxon>Psathyrellaceae</taxon>
        <taxon>Candolleomyces</taxon>
    </lineage>
</organism>
<keyword evidence="11" id="KW-0342">GTP-binding</keyword>
<dbReference type="Gene3D" id="3.40.50.300">
    <property type="entry name" value="P-loop containing nucleotide triphosphate hydrolases"/>
    <property type="match status" value="1"/>
</dbReference>
<dbReference type="EMBL" id="JANBPK010000478">
    <property type="protein sequence ID" value="KAJ2935540.1"/>
    <property type="molecule type" value="Genomic_DNA"/>
</dbReference>
<evidence type="ECO:0000256" key="10">
    <source>
        <dbReference type="ARBA" id="ARBA00023128"/>
    </source>
</evidence>
<dbReference type="GO" id="GO:0097176">
    <property type="term" value="P:epoxide metabolic process"/>
    <property type="evidence" value="ECO:0007669"/>
    <property type="project" value="TreeGrafter"/>
</dbReference>
<keyword evidence="8" id="KW-1133">Transmembrane helix</keyword>
<feature type="region of interest" description="Disordered" evidence="14">
    <location>
        <begin position="527"/>
        <end position="559"/>
    </location>
</feature>
<feature type="compositionally biased region" description="Acidic residues" evidence="14">
    <location>
        <begin position="481"/>
        <end position="492"/>
    </location>
</feature>
<dbReference type="PRINTS" id="PR00412">
    <property type="entry name" value="EPOXHYDRLASE"/>
</dbReference>